<evidence type="ECO:0000259" key="1">
    <source>
        <dbReference type="Pfam" id="PF02342"/>
    </source>
</evidence>
<dbReference type="Pfam" id="PF02342">
    <property type="entry name" value="TerD"/>
    <property type="match status" value="1"/>
</dbReference>
<organism evidence="2">
    <name type="scientific">Eutreptiella gymnastica</name>
    <dbReference type="NCBI Taxonomy" id="73025"/>
    <lineage>
        <taxon>Eukaryota</taxon>
        <taxon>Discoba</taxon>
        <taxon>Euglenozoa</taxon>
        <taxon>Euglenida</taxon>
        <taxon>Spirocuta</taxon>
        <taxon>Euglenophyceae</taxon>
        <taxon>Eutreptiales</taxon>
        <taxon>Eutreptiaceae</taxon>
        <taxon>Eutreptiella</taxon>
    </lineage>
</organism>
<dbReference type="InterPro" id="IPR036249">
    <property type="entry name" value="Thioredoxin-like_sf"/>
</dbReference>
<dbReference type="InterPro" id="IPR051324">
    <property type="entry name" value="Stress/Tellurium_Resist"/>
</dbReference>
<dbReference type="AlphaFoldDB" id="A0A7S4G361"/>
<gene>
    <name evidence="2" type="ORF">EGYM00163_LOCUS34970</name>
</gene>
<dbReference type="EMBL" id="HBJA01101509">
    <property type="protein sequence ID" value="CAE0823767.1"/>
    <property type="molecule type" value="Transcribed_RNA"/>
</dbReference>
<feature type="domain" description="TerD" evidence="1">
    <location>
        <begin position="157"/>
        <end position="339"/>
    </location>
</feature>
<dbReference type="InterPro" id="IPR003325">
    <property type="entry name" value="TerD"/>
</dbReference>
<proteinExistence type="predicted"/>
<dbReference type="Gene3D" id="3.40.30.10">
    <property type="entry name" value="Glutaredoxin"/>
    <property type="match status" value="1"/>
</dbReference>
<dbReference type="SUPFAM" id="SSF52833">
    <property type="entry name" value="Thioredoxin-like"/>
    <property type="match status" value="1"/>
</dbReference>
<evidence type="ECO:0000313" key="2">
    <source>
        <dbReference type="EMBL" id="CAE0823767.1"/>
    </source>
</evidence>
<dbReference type="PANTHER" id="PTHR32097:SF17">
    <property type="entry name" value="CAMP-BINDING PROTEIN 1-RELATED"/>
    <property type="match status" value="1"/>
</dbReference>
<reference evidence="2" key="1">
    <citation type="submission" date="2021-01" db="EMBL/GenBank/DDBJ databases">
        <authorList>
            <person name="Corre E."/>
            <person name="Pelletier E."/>
            <person name="Niang G."/>
            <person name="Scheremetjew M."/>
            <person name="Finn R."/>
            <person name="Kale V."/>
            <person name="Holt S."/>
            <person name="Cochrane G."/>
            <person name="Meng A."/>
            <person name="Brown T."/>
            <person name="Cohen L."/>
        </authorList>
    </citation>
    <scope>NUCLEOTIDE SEQUENCE</scope>
    <source>
        <strain evidence="2">CCMP1594</strain>
    </source>
</reference>
<sequence>MADEEDINEGEEEQEQQVVKRVRKVTTTQEYDAVVKNQVDGQVTADQEKMVCVVWLKPGDKHSDMMLPWLKQAETDPAYESVIILHCDPYQLPDLAKEHELYAVPTFHYHWRGSKLFTFVGTNTTKLKAFMDKTLTARTTELSIPKAWQRKAKPEKTLAKGEKYMLADAGLDALSVVLSLGWDVPAADPPIQIETMVVMAIDGGKALNEGMIVRADNPKPASGSVQWLGDLKPQNLGDDDVNVQINFEDVELEIWEMYVVLYIADAKEKEQSMASVGELLYIRMYSREHNRVLMKYEVEEDTFGENSGVLIGKFIREEETWVFQAMGESTEMDFEEVKDRFVVKEKKKKKQKG</sequence>
<protein>
    <recommendedName>
        <fullName evidence="1">TerD domain-containing protein</fullName>
    </recommendedName>
</protein>
<dbReference type="Gene3D" id="2.60.60.30">
    <property type="entry name" value="sav2460 like domains"/>
    <property type="match status" value="1"/>
</dbReference>
<accession>A0A7S4G361</accession>
<dbReference type="PANTHER" id="PTHR32097">
    <property type="entry name" value="CAMP-BINDING PROTEIN 1-RELATED"/>
    <property type="match status" value="1"/>
</dbReference>
<name>A0A7S4G361_9EUGL</name>